<evidence type="ECO:0000256" key="3">
    <source>
        <dbReference type="SAM" id="MobiDB-lite"/>
    </source>
</evidence>
<evidence type="ECO:0000256" key="1">
    <source>
        <dbReference type="ARBA" id="ARBA00022737"/>
    </source>
</evidence>
<dbReference type="InterPro" id="IPR044646">
    <property type="entry name" value="EMB1417-like"/>
</dbReference>
<feature type="compositionally biased region" description="Acidic residues" evidence="3">
    <location>
        <begin position="374"/>
        <end position="384"/>
    </location>
</feature>
<evidence type="ECO:0000256" key="2">
    <source>
        <dbReference type="PROSITE-ProRule" id="PRU00708"/>
    </source>
</evidence>
<dbReference type="InterPro" id="IPR002885">
    <property type="entry name" value="PPR_rpt"/>
</dbReference>
<dbReference type="InterPro" id="IPR011990">
    <property type="entry name" value="TPR-like_helical_dom_sf"/>
</dbReference>
<feature type="compositionally biased region" description="Basic and acidic residues" evidence="3">
    <location>
        <begin position="359"/>
        <end position="373"/>
    </location>
</feature>
<evidence type="ECO:0000313" key="4">
    <source>
        <dbReference type="Proteomes" id="UP001515500"/>
    </source>
</evidence>
<feature type="region of interest" description="Disordered" evidence="3">
    <location>
        <begin position="320"/>
        <end position="384"/>
    </location>
</feature>
<dbReference type="Gene3D" id="1.25.40.10">
    <property type="entry name" value="Tetratricopeptide repeat domain"/>
    <property type="match status" value="1"/>
</dbReference>
<gene>
    <name evidence="5" type="primary">LOC120258177</name>
</gene>
<dbReference type="NCBIfam" id="TIGR00756">
    <property type="entry name" value="PPR"/>
    <property type="match status" value="2"/>
</dbReference>
<reference evidence="5" key="1">
    <citation type="submission" date="2025-08" db="UniProtKB">
        <authorList>
            <consortium name="RefSeq"/>
        </authorList>
    </citation>
    <scope>IDENTIFICATION</scope>
</reference>
<dbReference type="GeneID" id="120258177"/>
<proteinExistence type="predicted"/>
<dbReference type="PANTHER" id="PTHR46782:SF1">
    <property type="entry name" value="OS01G0757700 PROTEIN"/>
    <property type="match status" value="1"/>
</dbReference>
<dbReference type="PANTHER" id="PTHR46782">
    <property type="entry name" value="OS01G0757700 PROTEIN"/>
    <property type="match status" value="1"/>
</dbReference>
<dbReference type="Pfam" id="PF01535">
    <property type="entry name" value="PPR"/>
    <property type="match status" value="2"/>
</dbReference>
<protein>
    <submittedName>
        <fullName evidence="5">Pentatricopeptide repeat-containing protein At4g21190</fullName>
    </submittedName>
</protein>
<dbReference type="AlphaFoldDB" id="A0AB40B366"/>
<dbReference type="PROSITE" id="PS51375">
    <property type="entry name" value="PPR"/>
    <property type="match status" value="2"/>
</dbReference>
<name>A0AB40B366_DIOCR</name>
<sequence length="384" mass="44328">MAVMEVSLFANAGAGVPPRRFVGLSSPETKKKRSLGVVFVRRNSMNWEQSLNFCFEMVMRLMEGATVCFRICVPPELLILCNDSGKLNSLVVCDARGPRPRYPRVWKSRKRIGTISKSQKLVTCIKGLSNVKEEVYGALDSFVAWDLEFPLIVVKKALKTLEDEKEWKRIIQVIKWMLSKGQGKTMGSYYTLLNALAEDGRLDEAEELWTKIFSRNLECLPRVFFGKMISIYYKHQMYEKIFEVFADMEELGVSPDKRIVDLMGNTFQKLGMLDKYEKLHEKYPPPKWEYRYIKGKRVRIKMKNLIDSYGEEPEYNLLNQDAESSSDPDDLQKTRHQGVGIKVEHLTDSEGEQDLQIRSGEEPEHNPLDHDAESFSDQDETENI</sequence>
<organism evidence="4 5">
    <name type="scientific">Dioscorea cayennensis subsp. rotundata</name>
    <name type="common">White Guinea yam</name>
    <name type="synonym">Dioscorea rotundata</name>
    <dbReference type="NCBI Taxonomy" id="55577"/>
    <lineage>
        <taxon>Eukaryota</taxon>
        <taxon>Viridiplantae</taxon>
        <taxon>Streptophyta</taxon>
        <taxon>Embryophyta</taxon>
        <taxon>Tracheophyta</taxon>
        <taxon>Spermatophyta</taxon>
        <taxon>Magnoliopsida</taxon>
        <taxon>Liliopsida</taxon>
        <taxon>Dioscoreales</taxon>
        <taxon>Dioscoreaceae</taxon>
        <taxon>Dioscorea</taxon>
    </lineage>
</organism>
<feature type="repeat" description="PPR" evidence="2">
    <location>
        <begin position="221"/>
        <end position="255"/>
    </location>
</feature>
<dbReference type="Proteomes" id="UP001515500">
    <property type="component" value="Chromosome 4"/>
</dbReference>
<feature type="repeat" description="PPR" evidence="2">
    <location>
        <begin position="185"/>
        <end position="219"/>
    </location>
</feature>
<keyword evidence="1" id="KW-0677">Repeat</keyword>
<keyword evidence="4" id="KW-1185">Reference proteome</keyword>
<accession>A0AB40B366</accession>
<dbReference type="RefSeq" id="XP_039121464.1">
    <property type="nucleotide sequence ID" value="XM_039265530.1"/>
</dbReference>
<evidence type="ECO:0000313" key="5">
    <source>
        <dbReference type="RefSeq" id="XP_039121464.1"/>
    </source>
</evidence>